<organism evidence="1 2">
    <name type="scientific">Candidatus Promineifilum breve</name>
    <dbReference type="NCBI Taxonomy" id="1806508"/>
    <lineage>
        <taxon>Bacteria</taxon>
        <taxon>Bacillati</taxon>
        <taxon>Chloroflexota</taxon>
        <taxon>Ardenticatenia</taxon>
        <taxon>Candidatus Promineifilales</taxon>
        <taxon>Candidatus Promineifilaceae</taxon>
        <taxon>Candidatus Promineifilum</taxon>
    </lineage>
</organism>
<keyword evidence="2" id="KW-1185">Reference proteome</keyword>
<dbReference type="InterPro" id="IPR022453">
    <property type="entry name" value="Znf_MqsA-type"/>
</dbReference>
<dbReference type="RefSeq" id="WP_095045125.1">
    <property type="nucleotide sequence ID" value="NZ_LN890656.1"/>
</dbReference>
<evidence type="ECO:0000313" key="1">
    <source>
        <dbReference type="EMBL" id="CUS05756.1"/>
    </source>
</evidence>
<dbReference type="CDD" id="cd12870">
    <property type="entry name" value="MqsA"/>
    <property type="match status" value="1"/>
</dbReference>
<dbReference type="OrthoDB" id="465897at2"/>
<dbReference type="NCBIfam" id="TIGR03831">
    <property type="entry name" value="YgiT_finger"/>
    <property type="match status" value="1"/>
</dbReference>
<reference evidence="1" key="1">
    <citation type="submission" date="2016-01" db="EMBL/GenBank/DDBJ databases">
        <authorList>
            <person name="Mcilroy J.S."/>
            <person name="Karst M S."/>
            <person name="Albertsen M."/>
        </authorList>
    </citation>
    <scope>NUCLEOTIDE SEQUENCE</scope>
    <source>
        <strain evidence="1">Cfx-K</strain>
    </source>
</reference>
<dbReference type="KEGG" id="pbf:CFX0092_B0222"/>
<dbReference type="EMBL" id="LN890656">
    <property type="protein sequence ID" value="CUS05756.1"/>
    <property type="molecule type" value="Genomic_DNA"/>
</dbReference>
<accession>A0A160T619</accession>
<proteinExistence type="predicted"/>
<dbReference type="Gene3D" id="3.10.20.860">
    <property type="match status" value="1"/>
</dbReference>
<name>A0A160T619_9CHLR</name>
<protein>
    <recommendedName>
        <fullName evidence="3">YgiT-type zinc finger domain-containing protein</fullName>
    </recommendedName>
</protein>
<dbReference type="Proteomes" id="UP000215027">
    <property type="component" value="Chromosome II"/>
</dbReference>
<evidence type="ECO:0008006" key="3">
    <source>
        <dbReference type="Google" id="ProtNLM"/>
    </source>
</evidence>
<sequence>MNNQRKDLCSFCGGDGFEERRVDYLYSHDGSYLLVPNTPMEVCLACGMVYYDAAVLKEIERRFFAIQGHLEEPDEYLNVPTVAYA</sequence>
<evidence type="ECO:0000313" key="2">
    <source>
        <dbReference type="Proteomes" id="UP000215027"/>
    </source>
</evidence>
<gene>
    <name evidence="1" type="ORF">CFX0092_B0222</name>
</gene>
<dbReference type="AlphaFoldDB" id="A0A160T619"/>